<feature type="domain" description="NADPH-dependent FMN reductase-like" evidence="3">
    <location>
        <begin position="1"/>
        <end position="101"/>
    </location>
</feature>
<evidence type="ECO:0000259" key="3">
    <source>
        <dbReference type="Pfam" id="PF03358"/>
    </source>
</evidence>
<name>A0A178M7B6_9CHLR</name>
<keyword evidence="5" id="KW-1185">Reference proteome</keyword>
<dbReference type="InterPro" id="IPR005025">
    <property type="entry name" value="FMN_Rdtase-like_dom"/>
</dbReference>
<dbReference type="RefSeq" id="WP_066789951.1">
    <property type="nucleotide sequence ID" value="NZ_LWQS01000075.1"/>
</dbReference>
<feature type="domain" description="NADPH-dependent FMN reductase-like" evidence="3">
    <location>
        <begin position="215"/>
        <end position="303"/>
    </location>
</feature>
<proteinExistence type="predicted"/>
<gene>
    <name evidence="4" type="ORF">A6A03_17865</name>
</gene>
<organism evidence="4 5">
    <name type="scientific">Chloroflexus islandicus</name>
    <dbReference type="NCBI Taxonomy" id="1707952"/>
    <lineage>
        <taxon>Bacteria</taxon>
        <taxon>Bacillati</taxon>
        <taxon>Chloroflexota</taxon>
        <taxon>Chloroflexia</taxon>
        <taxon>Chloroflexales</taxon>
        <taxon>Chloroflexineae</taxon>
        <taxon>Chloroflexaceae</taxon>
        <taxon>Chloroflexus</taxon>
    </lineage>
</organism>
<dbReference type="EMBL" id="LWQS01000075">
    <property type="protein sequence ID" value="OAN43784.1"/>
    <property type="molecule type" value="Genomic_DNA"/>
</dbReference>
<evidence type="ECO:0000256" key="1">
    <source>
        <dbReference type="ARBA" id="ARBA00022630"/>
    </source>
</evidence>
<dbReference type="InterPro" id="IPR051796">
    <property type="entry name" value="ISF_SsuE-like"/>
</dbReference>
<dbReference type="AlphaFoldDB" id="A0A178M7B6"/>
<dbReference type="Pfam" id="PF03358">
    <property type="entry name" value="FMN_red"/>
    <property type="match status" value="2"/>
</dbReference>
<reference evidence="4 5" key="1">
    <citation type="submission" date="2016-04" db="EMBL/GenBank/DDBJ databases">
        <title>Chloroflexus islandicus sp. nov., a thermophilic filamentous anoxygenic phototrophic bacterium from geyser Strokkur (Iceland).</title>
        <authorList>
            <person name="Gaisin V.A."/>
            <person name="Kalashnikov A.M."/>
            <person name="Sukhacheva M.V."/>
            <person name="Grouzdev D.S."/>
            <person name="Ivanov T.M."/>
            <person name="Kuznetsov B."/>
            <person name="Gorlenko V.M."/>
        </authorList>
    </citation>
    <scope>NUCLEOTIDE SEQUENCE [LARGE SCALE GENOMIC DNA]</scope>
    <source>
        <strain evidence="5">isl-2</strain>
    </source>
</reference>
<evidence type="ECO:0000313" key="5">
    <source>
        <dbReference type="Proteomes" id="UP000078287"/>
    </source>
</evidence>
<dbReference type="SUPFAM" id="SSF52218">
    <property type="entry name" value="Flavoproteins"/>
    <property type="match status" value="2"/>
</dbReference>
<sequence length="431" mass="47016">MNTVILDGSAAGDRRGERVRQALLDQLAAHHHDTRIITLREHKIGNCAGDFFCWVRNPGQCIVADDNRAIAAAMMAADLVVYVTPITFGGYSSLLKQAVDHQIQNIAPFFVTLNNETHHERRYERYPSLLAIGWQAEADPRREAIFRHLVWRNSLNFYAPVTHCAIVTGDPAEAELTAQMAAALTAITHTETMSTPELPALPASVTFDTPPHTAVLLVGSPRTRHSTSHSLGEYLMQQLAARGVATNTAFLYTTLGQPAKLQALFDQLDTTDLIVLAFPLYIDTLPAPVIRFLELLAARAHPVQPQRFAVIGNCGFPEAHQLANALAICAEFAQTAGFTWQGGLALGGGELVHGDPLAGMDGRAMPIRAALALAAEALAQGQPIPAAAQDRLNRNVVPAWIYRLVGSAGWHLQAMRWGVHSELYRQPYRAK</sequence>
<keyword evidence="1" id="KW-0285">Flavoprotein</keyword>
<protein>
    <recommendedName>
        <fullName evidence="3">NADPH-dependent FMN reductase-like domain-containing protein</fullName>
    </recommendedName>
</protein>
<evidence type="ECO:0000256" key="2">
    <source>
        <dbReference type="ARBA" id="ARBA00022643"/>
    </source>
</evidence>
<comment type="caution">
    <text evidence="4">The sequence shown here is derived from an EMBL/GenBank/DDBJ whole genome shotgun (WGS) entry which is preliminary data.</text>
</comment>
<accession>A0A178M7B6</accession>
<dbReference type="Gene3D" id="3.40.50.360">
    <property type="match status" value="2"/>
</dbReference>
<keyword evidence="2" id="KW-0288">FMN</keyword>
<dbReference type="InterPro" id="IPR029039">
    <property type="entry name" value="Flavoprotein-like_sf"/>
</dbReference>
<evidence type="ECO:0000313" key="4">
    <source>
        <dbReference type="EMBL" id="OAN43784.1"/>
    </source>
</evidence>
<dbReference type="PANTHER" id="PTHR43278">
    <property type="entry name" value="NAD(P)H-DEPENDENT FMN-CONTAINING OXIDOREDUCTASE YWQN-RELATED"/>
    <property type="match status" value="1"/>
</dbReference>
<dbReference type="STRING" id="1707952.A6A03_17865"/>
<dbReference type="PANTHER" id="PTHR43278:SF2">
    <property type="entry name" value="IRON-SULFUR FLAVOPROTEIN"/>
    <property type="match status" value="1"/>
</dbReference>
<dbReference type="GO" id="GO:0016491">
    <property type="term" value="F:oxidoreductase activity"/>
    <property type="evidence" value="ECO:0007669"/>
    <property type="project" value="InterPro"/>
</dbReference>
<dbReference type="Proteomes" id="UP000078287">
    <property type="component" value="Unassembled WGS sequence"/>
</dbReference>
<dbReference type="OrthoDB" id="1026745at2"/>